<keyword evidence="3" id="KW-1185">Reference proteome</keyword>
<organism evidence="2 3">
    <name type="scientific">Riccia fluitans</name>
    <dbReference type="NCBI Taxonomy" id="41844"/>
    <lineage>
        <taxon>Eukaryota</taxon>
        <taxon>Viridiplantae</taxon>
        <taxon>Streptophyta</taxon>
        <taxon>Embryophyta</taxon>
        <taxon>Marchantiophyta</taxon>
        <taxon>Marchantiopsida</taxon>
        <taxon>Marchantiidae</taxon>
        <taxon>Marchantiales</taxon>
        <taxon>Ricciaceae</taxon>
        <taxon>Riccia</taxon>
    </lineage>
</organism>
<reference evidence="2 3" key="1">
    <citation type="submission" date="2024-09" db="EMBL/GenBank/DDBJ databases">
        <title>Chromosome-scale assembly of Riccia fluitans.</title>
        <authorList>
            <person name="Paukszto L."/>
            <person name="Sawicki J."/>
            <person name="Karawczyk K."/>
            <person name="Piernik-Szablinska J."/>
            <person name="Szczecinska M."/>
            <person name="Mazdziarz M."/>
        </authorList>
    </citation>
    <scope>NUCLEOTIDE SEQUENCE [LARGE SCALE GENOMIC DNA]</scope>
    <source>
        <strain evidence="2">Rf_01</strain>
        <tissue evidence="2">Aerial parts of the thallus</tissue>
    </source>
</reference>
<feature type="compositionally biased region" description="Basic and acidic residues" evidence="1">
    <location>
        <begin position="57"/>
        <end position="70"/>
    </location>
</feature>
<sequence length="292" mass="33933">MEDMLVEEPPETTDGVQQEHAPTEEAGESARDPAPMVNTIPDLSVIPSNREQIIESNRLEKERKKEERKRETRRKRAERTRAREHFKEFQKADRQKLSELQLNKQRLEEVRLNLQSDLNEDTVKTFKVLEKAVRKTELLECSILRRRSWMEWIEKELYEQPTVSPEDANKQVKTLTLIEHSVLEAENLHLLEAPTAKELEETVKNMPAGKSPGEDRLPIEILRELWSDVGQCCLDFIQEAWRGKRIGKFNTDRMSGAQSGAVHDILGVQIRHWQSWGRTNKRAKGQTPAKTK</sequence>
<gene>
    <name evidence="2" type="ORF">R1flu_003786</name>
</gene>
<evidence type="ECO:0000313" key="2">
    <source>
        <dbReference type="EMBL" id="KAL2623581.1"/>
    </source>
</evidence>
<proteinExistence type="predicted"/>
<comment type="caution">
    <text evidence="2">The sequence shown here is derived from an EMBL/GenBank/DDBJ whole genome shotgun (WGS) entry which is preliminary data.</text>
</comment>
<evidence type="ECO:0008006" key="4">
    <source>
        <dbReference type="Google" id="ProtNLM"/>
    </source>
</evidence>
<evidence type="ECO:0000256" key="1">
    <source>
        <dbReference type="SAM" id="MobiDB-lite"/>
    </source>
</evidence>
<protein>
    <recommendedName>
        <fullName evidence="4">BZIP domain-containing protein</fullName>
    </recommendedName>
</protein>
<feature type="compositionally biased region" description="Polar residues" evidence="1">
    <location>
        <begin position="46"/>
        <end position="55"/>
    </location>
</feature>
<dbReference type="AlphaFoldDB" id="A0ABD1YAB1"/>
<dbReference type="Proteomes" id="UP001605036">
    <property type="component" value="Unassembled WGS sequence"/>
</dbReference>
<name>A0ABD1YAB1_9MARC</name>
<evidence type="ECO:0000313" key="3">
    <source>
        <dbReference type="Proteomes" id="UP001605036"/>
    </source>
</evidence>
<dbReference type="EMBL" id="JBHFFA010000006">
    <property type="protein sequence ID" value="KAL2623581.1"/>
    <property type="molecule type" value="Genomic_DNA"/>
</dbReference>
<feature type="region of interest" description="Disordered" evidence="1">
    <location>
        <begin position="1"/>
        <end position="84"/>
    </location>
</feature>
<accession>A0ABD1YAB1</accession>
<feature type="compositionally biased region" description="Acidic residues" evidence="1">
    <location>
        <begin position="1"/>
        <end position="11"/>
    </location>
</feature>